<proteinExistence type="predicted"/>
<dbReference type="EMBL" id="JAUSVU010000021">
    <property type="protein sequence ID" value="MDQ0535932.1"/>
    <property type="molecule type" value="Genomic_DNA"/>
</dbReference>
<name>A0ABU0MR23_9PROT</name>
<dbReference type="Proteomes" id="UP001244552">
    <property type="component" value="Unassembled WGS sequence"/>
</dbReference>
<organism evidence="1 2">
    <name type="scientific">Azospirillum picis</name>
    <dbReference type="NCBI Taxonomy" id="488438"/>
    <lineage>
        <taxon>Bacteria</taxon>
        <taxon>Pseudomonadati</taxon>
        <taxon>Pseudomonadota</taxon>
        <taxon>Alphaproteobacteria</taxon>
        <taxon>Rhodospirillales</taxon>
        <taxon>Azospirillaceae</taxon>
        <taxon>Azospirillum</taxon>
    </lineage>
</organism>
<dbReference type="RefSeq" id="WP_307354524.1">
    <property type="nucleotide sequence ID" value="NZ_JAGINO010000023.1"/>
</dbReference>
<protein>
    <submittedName>
        <fullName evidence="1">Uncharacterized protein</fullName>
    </submittedName>
</protein>
<comment type="caution">
    <text evidence="1">The sequence shown here is derived from an EMBL/GenBank/DDBJ whole genome shotgun (WGS) entry which is preliminary data.</text>
</comment>
<keyword evidence="2" id="KW-1185">Reference proteome</keyword>
<reference evidence="1 2" key="1">
    <citation type="submission" date="2023-07" db="EMBL/GenBank/DDBJ databases">
        <title>Genomic Encyclopedia of Type Strains, Phase IV (KMG-IV): sequencing the most valuable type-strain genomes for metagenomic binning, comparative biology and taxonomic classification.</title>
        <authorList>
            <person name="Goeker M."/>
        </authorList>
    </citation>
    <scope>NUCLEOTIDE SEQUENCE [LARGE SCALE GENOMIC DNA]</scope>
    <source>
        <strain evidence="1 2">DSM 19922</strain>
    </source>
</reference>
<gene>
    <name evidence="1" type="ORF">QO018_004818</name>
</gene>
<evidence type="ECO:0000313" key="1">
    <source>
        <dbReference type="EMBL" id="MDQ0535932.1"/>
    </source>
</evidence>
<accession>A0ABU0MR23</accession>
<sequence length="230" mass="24469">MTFPSDPGFQQMRAAFLAFFIVLFISAAGFAAPPRETPEERAVAATFDAAQAALREQRGAAVVPLLTRDSVKALETVRNAARQPGDAPLARLEPAERFAAMGLRRYLSSSDLNRMSIGDIANHGLKAGWLGPNVIARSSLGPVRVRGDRASGLLMVDNRPALVPADFVREGGAWRIDLAGLFAFGSQMLKGFAAMSGKDETAYITELLDRLPAKPGMGKPGMTMPGAAGR</sequence>
<evidence type="ECO:0000313" key="2">
    <source>
        <dbReference type="Proteomes" id="UP001244552"/>
    </source>
</evidence>